<feature type="domain" description="REase AHJR-like" evidence="1">
    <location>
        <begin position="13"/>
        <end position="119"/>
    </location>
</feature>
<dbReference type="Pfam" id="PF18743">
    <property type="entry name" value="AHJR-like"/>
    <property type="match status" value="1"/>
</dbReference>
<dbReference type="InterPro" id="IPR011335">
    <property type="entry name" value="Restrct_endonuc-II-like"/>
</dbReference>
<accession>A0A5Q0M3U0</accession>
<dbReference type="InterPro" id="IPR040902">
    <property type="entry name" value="AHJR-like"/>
</dbReference>
<organism evidence="2 3">
    <name type="scientific">Variovorax paradoxus</name>
    <dbReference type="NCBI Taxonomy" id="34073"/>
    <lineage>
        <taxon>Bacteria</taxon>
        <taxon>Pseudomonadati</taxon>
        <taxon>Pseudomonadota</taxon>
        <taxon>Betaproteobacteria</taxon>
        <taxon>Burkholderiales</taxon>
        <taxon>Comamonadaceae</taxon>
        <taxon>Variovorax</taxon>
    </lineage>
</organism>
<dbReference type="RefSeq" id="WP_153281903.1">
    <property type="nucleotide sequence ID" value="NZ_CP045644.1"/>
</dbReference>
<evidence type="ECO:0000259" key="1">
    <source>
        <dbReference type="Pfam" id="PF18743"/>
    </source>
</evidence>
<protein>
    <recommendedName>
        <fullName evidence="1">REase AHJR-like domain-containing protein</fullName>
    </recommendedName>
</protein>
<gene>
    <name evidence="2" type="ORF">GFK26_10465</name>
</gene>
<proteinExistence type="predicted"/>
<dbReference type="AlphaFoldDB" id="A0A5Q0M3U0"/>
<reference evidence="2 3" key="1">
    <citation type="submission" date="2019-10" db="EMBL/GenBank/DDBJ databases">
        <title>Complete genome sequence of Variovorax paradoxus 5C-2.</title>
        <authorList>
            <person name="Gogoleva N.E."/>
            <person name="Balkin A.S."/>
        </authorList>
    </citation>
    <scope>NUCLEOTIDE SEQUENCE [LARGE SCALE GENOMIC DNA]</scope>
    <source>
        <strain evidence="2 3">5C-2</strain>
    </source>
</reference>
<dbReference type="Proteomes" id="UP000326780">
    <property type="component" value="Chromosome"/>
</dbReference>
<dbReference type="EMBL" id="CP045644">
    <property type="protein sequence ID" value="QFZ83155.1"/>
    <property type="molecule type" value="Genomic_DNA"/>
</dbReference>
<dbReference type="SUPFAM" id="SSF52980">
    <property type="entry name" value="Restriction endonuclease-like"/>
    <property type="match status" value="1"/>
</dbReference>
<evidence type="ECO:0000313" key="3">
    <source>
        <dbReference type="Proteomes" id="UP000326780"/>
    </source>
</evidence>
<name>A0A5Q0M3U0_VARPD</name>
<evidence type="ECO:0000313" key="2">
    <source>
        <dbReference type="EMBL" id="QFZ83155.1"/>
    </source>
</evidence>
<sequence>MSILTATLAERLIAKRYEKQGYVVTLEPPPSSIPFSLAGYTPDILATKGDEHILIEVKSPNARLNRDIYLSVDREVQQHPGWRFELVTVTGDELREPTVSDADRPTIGNIRQRLQVLKSLFNAPDVSGILLPQLWVAFVAALRLLADSEGISSEGLTDLSLLNKVYSQGITSIDEDATARRLLSLRNIAVHSLNPDITMEDCEELYQITHAVLERLQKSHT</sequence>